<accession>A0A6N4WDX5</accession>
<sequence length="203" mass="23662">MANVDRVAALVEDVRELIPVGTYGLYELIWTLNSQYPELDWQAKAEDSMSAVEQFVREDGVRIVMRNWPSGEIVREALLSDISPSDFENPPRALHTLRSRPGSKPTMDQPWSERQRCPEITYYALLTDEGVPAGLIRRIHLPLVPLDESLRRDLSWRRTEFLRKYQLGHNESDYRQISADEAEALIDNWRVKWQSEDTDQQHE</sequence>
<proteinExistence type="predicted"/>
<dbReference type="KEGG" id="many:MANY_36510"/>
<gene>
    <name evidence="1" type="ORF">MANY_36510</name>
</gene>
<protein>
    <submittedName>
        <fullName evidence="1">Uncharacterized protein</fullName>
    </submittedName>
</protein>
<reference evidence="1 2" key="1">
    <citation type="journal article" date="2019" name="Emerg. Microbes Infect.">
        <title>Comprehensive subspecies identification of 175 nontuberculous mycobacteria species based on 7547 genomic profiles.</title>
        <authorList>
            <person name="Matsumoto Y."/>
            <person name="Kinjo T."/>
            <person name="Motooka D."/>
            <person name="Nabeya D."/>
            <person name="Jung N."/>
            <person name="Uechi K."/>
            <person name="Horii T."/>
            <person name="Iida T."/>
            <person name="Fujita J."/>
            <person name="Nakamura S."/>
        </authorList>
    </citation>
    <scope>NUCLEOTIDE SEQUENCE [LARGE SCALE GENOMIC DNA]</scope>
    <source>
        <strain evidence="1 2">JCM 30275</strain>
    </source>
</reference>
<keyword evidence="2" id="KW-1185">Reference proteome</keyword>
<organism evidence="1 2">
    <name type="scientific">Mycolicibacterium anyangense</name>
    <dbReference type="NCBI Taxonomy" id="1431246"/>
    <lineage>
        <taxon>Bacteria</taxon>
        <taxon>Bacillati</taxon>
        <taxon>Actinomycetota</taxon>
        <taxon>Actinomycetes</taxon>
        <taxon>Mycobacteriales</taxon>
        <taxon>Mycobacteriaceae</taxon>
        <taxon>Mycolicibacterium</taxon>
    </lineage>
</organism>
<dbReference type="RefSeq" id="WP_163805494.1">
    <property type="nucleotide sequence ID" value="NZ_AP022620.1"/>
</dbReference>
<dbReference type="EMBL" id="AP022620">
    <property type="protein sequence ID" value="BBZ78314.1"/>
    <property type="molecule type" value="Genomic_DNA"/>
</dbReference>
<dbReference type="AlphaFoldDB" id="A0A6N4WDX5"/>
<name>A0A6N4WDX5_9MYCO</name>
<dbReference type="Proteomes" id="UP000467249">
    <property type="component" value="Chromosome"/>
</dbReference>
<evidence type="ECO:0000313" key="2">
    <source>
        <dbReference type="Proteomes" id="UP000467249"/>
    </source>
</evidence>
<evidence type="ECO:0000313" key="1">
    <source>
        <dbReference type="EMBL" id="BBZ78314.1"/>
    </source>
</evidence>